<dbReference type="Pfam" id="PF08812">
    <property type="entry name" value="YtxC"/>
    <property type="match status" value="1"/>
</dbReference>
<protein>
    <submittedName>
        <fullName evidence="1">Sporulation protein YtxC</fullName>
    </submittedName>
</protein>
<evidence type="ECO:0000313" key="2">
    <source>
        <dbReference type="Proteomes" id="UP000028868"/>
    </source>
</evidence>
<dbReference type="AlphaFoldDB" id="A0A024P6E2"/>
<sequence length="272" mass="31986">MFSIHFSNRTEAVIFYKAIVSEQKLWIFKEYVDCYEVKLMNASLNGTAYVEAIRAFLLLIRKRKMLGWMEGVLKHRYYYEDAGEVQRILEIGQDFDDRPPAGLQLPPIYHYLRAFIQDYLIARSFVEFDELSAACLQSVHESLIEYTGKVIDEYKQEEAYQLMVDSWRHRVHHKDTGVQLLHLLDDGRLTYYHDEGNPISTSETRLYMSQYPDECITHLPIEWPVTPALAHAPDELIIYSDETDHSNLELLMSIFEEKASWRPKSQFPFKMG</sequence>
<dbReference type="InterPro" id="IPR014199">
    <property type="entry name" value="Spore_YtxC"/>
</dbReference>
<keyword evidence="2" id="KW-1185">Reference proteome</keyword>
<dbReference type="RefSeq" id="WP_035509574.1">
    <property type="nucleotide sequence ID" value="NZ_CCDH010000001.1"/>
</dbReference>
<name>A0A024P6E2_9BACI</name>
<reference evidence="1 2" key="2">
    <citation type="submission" date="2014-05" db="EMBL/GenBank/DDBJ databases">
        <title>Draft genome sequence of Halobacillus karajensis HK-03.</title>
        <authorList>
            <person name="Khelaifia S."/>
            <person name="Croce O."/>
            <person name="Lagier J.C."/>
            <person name="Raoult D."/>
        </authorList>
    </citation>
    <scope>NUCLEOTIDE SEQUENCE [LARGE SCALE GENOMIC DNA]</scope>
    <source>
        <strain evidence="1 2">HD-03</strain>
    </source>
</reference>
<dbReference type="OrthoDB" id="2986513at2"/>
<comment type="caution">
    <text evidence="1">The sequence shown here is derived from an EMBL/GenBank/DDBJ whole genome shotgun (WGS) entry which is preliminary data.</text>
</comment>
<evidence type="ECO:0000313" key="1">
    <source>
        <dbReference type="EMBL" id="CDQ24614.1"/>
    </source>
</evidence>
<dbReference type="EMBL" id="CCDI010000003">
    <property type="protein sequence ID" value="CDQ24614.1"/>
    <property type="molecule type" value="Genomic_DNA"/>
</dbReference>
<dbReference type="Proteomes" id="UP000028868">
    <property type="component" value="Unassembled WGS sequence"/>
</dbReference>
<gene>
    <name evidence="1" type="ORF">BN983_02908</name>
</gene>
<organism evidence="1 2">
    <name type="scientific">Halobacillus karajensis</name>
    <dbReference type="NCBI Taxonomy" id="195088"/>
    <lineage>
        <taxon>Bacteria</taxon>
        <taxon>Bacillati</taxon>
        <taxon>Bacillota</taxon>
        <taxon>Bacilli</taxon>
        <taxon>Bacillales</taxon>
        <taxon>Bacillaceae</taxon>
        <taxon>Halobacillus</taxon>
    </lineage>
</organism>
<reference evidence="2" key="1">
    <citation type="submission" date="2014-03" db="EMBL/GenBank/DDBJ databases">
        <authorList>
            <person name="Urmite Genomes U."/>
        </authorList>
    </citation>
    <scope>NUCLEOTIDE SEQUENCE [LARGE SCALE GENOMIC DNA]</scope>
    <source>
        <strain evidence="2">HD-03</strain>
    </source>
</reference>
<proteinExistence type="predicted"/>
<accession>A0A024P6E2</accession>